<dbReference type="EMBL" id="LLZU01000037">
    <property type="protein sequence ID" value="KRV47256.1"/>
    <property type="molecule type" value="Genomic_DNA"/>
</dbReference>
<feature type="transmembrane region" description="Helical" evidence="2">
    <location>
        <begin position="210"/>
        <end position="231"/>
    </location>
</feature>
<name>A0A0T6LMS0_WENVI</name>
<feature type="signal peptide" evidence="3">
    <location>
        <begin position="1"/>
        <end position="26"/>
    </location>
</feature>
<keyword evidence="2" id="KW-0812">Transmembrane</keyword>
<gene>
    <name evidence="4" type="ORF">AQ490_07200</name>
</gene>
<reference evidence="4 5" key="1">
    <citation type="submission" date="2015-10" db="EMBL/GenBank/DDBJ databases">
        <title>Draft genome sequence of pyrrolomycin-producing Streptomyces vitaminophilus.</title>
        <authorList>
            <person name="Graham D.E."/>
            <person name="Mahan K.M."/>
            <person name="Klingeman D.M."/>
            <person name="Hettich R.L."/>
            <person name="Parry R.J."/>
        </authorList>
    </citation>
    <scope>NUCLEOTIDE SEQUENCE [LARGE SCALE GENOMIC DNA]</scope>
    <source>
        <strain evidence="4 5">ATCC 31673</strain>
    </source>
</reference>
<keyword evidence="3" id="KW-0732">Signal</keyword>
<dbReference type="NCBIfam" id="TIGR01167">
    <property type="entry name" value="LPXTG_anchor"/>
    <property type="match status" value="1"/>
</dbReference>
<proteinExistence type="predicted"/>
<evidence type="ECO:0000313" key="5">
    <source>
        <dbReference type="Proteomes" id="UP000050867"/>
    </source>
</evidence>
<feature type="compositionally biased region" description="Low complexity" evidence="1">
    <location>
        <begin position="139"/>
        <end position="188"/>
    </location>
</feature>
<comment type="caution">
    <text evidence="4">The sequence shown here is derived from an EMBL/GenBank/DDBJ whole genome shotgun (WGS) entry which is preliminary data.</text>
</comment>
<evidence type="ECO:0000313" key="4">
    <source>
        <dbReference type="EMBL" id="KRV47256.1"/>
    </source>
</evidence>
<evidence type="ECO:0000256" key="3">
    <source>
        <dbReference type="SAM" id="SignalP"/>
    </source>
</evidence>
<protein>
    <submittedName>
        <fullName evidence="4">Uncharacterized protein</fullName>
    </submittedName>
</protein>
<accession>A0A0T6LMS0</accession>
<dbReference type="eggNOG" id="ENOG5033DS8">
    <property type="taxonomic scope" value="Bacteria"/>
</dbReference>
<keyword evidence="2" id="KW-1133">Transmembrane helix</keyword>
<organism evidence="4 5">
    <name type="scientific">Wenjunlia vitaminophila</name>
    <name type="common">Streptomyces vitaminophilus</name>
    <dbReference type="NCBI Taxonomy" id="76728"/>
    <lineage>
        <taxon>Bacteria</taxon>
        <taxon>Bacillati</taxon>
        <taxon>Actinomycetota</taxon>
        <taxon>Actinomycetes</taxon>
        <taxon>Kitasatosporales</taxon>
        <taxon>Streptomycetaceae</taxon>
        <taxon>Wenjunlia</taxon>
    </lineage>
</organism>
<feature type="compositionally biased region" description="Basic and acidic residues" evidence="1">
    <location>
        <begin position="194"/>
        <end position="204"/>
    </location>
</feature>
<dbReference type="OrthoDB" id="4200847at2"/>
<dbReference type="STRING" id="76728.AQ490_07200"/>
<dbReference type="Proteomes" id="UP000050867">
    <property type="component" value="Unassembled WGS sequence"/>
</dbReference>
<dbReference type="RefSeq" id="WP_018384126.1">
    <property type="nucleotide sequence ID" value="NZ_LLZU01000037.1"/>
</dbReference>
<feature type="chain" id="PRO_5006670532" evidence="3">
    <location>
        <begin position="27"/>
        <end position="238"/>
    </location>
</feature>
<dbReference type="AlphaFoldDB" id="A0A0T6LMS0"/>
<evidence type="ECO:0000256" key="1">
    <source>
        <dbReference type="SAM" id="MobiDB-lite"/>
    </source>
</evidence>
<evidence type="ECO:0000256" key="2">
    <source>
        <dbReference type="SAM" id="Phobius"/>
    </source>
</evidence>
<keyword evidence="5" id="KW-1185">Reference proteome</keyword>
<keyword evidence="2" id="KW-0472">Membrane</keyword>
<sequence>MRTLPAACAVTAAAAATLLLPTAAFASPPGDNGTVKIHDAETGEDLKENDPHVCEFYLDAFGFDDQQDVDWKIVQWPPTAEVKGKLAKSGSIVLDDEGHGRTEDMTLPDGHYKLIWNFEGENGRAKHKVFWTDCEDDTPSSPSPSTSTSASPTPSESASTPASPTPSNSSATPTESSGTTPNGSATPTTPAPGPKDDKGDKDGSLAETGASVVGISLAALALLAGGAALIWRRKSHQH</sequence>
<feature type="region of interest" description="Disordered" evidence="1">
    <location>
        <begin position="133"/>
        <end position="206"/>
    </location>
</feature>